<protein>
    <submittedName>
        <fullName evidence="7">DNA-directed RNA polymerase sigma-70 factor</fullName>
    </submittedName>
</protein>
<dbReference type="EMBL" id="AP019791">
    <property type="protein sequence ID" value="BBL78732.1"/>
    <property type="molecule type" value="Genomic_DNA"/>
</dbReference>
<evidence type="ECO:0000259" key="6">
    <source>
        <dbReference type="Pfam" id="PF08281"/>
    </source>
</evidence>
<feature type="domain" description="RNA polymerase sigma factor 70 region 4 type 2" evidence="6">
    <location>
        <begin position="133"/>
        <end position="178"/>
    </location>
</feature>
<dbReference type="PANTHER" id="PTHR43133:SF51">
    <property type="entry name" value="RNA POLYMERASE SIGMA FACTOR"/>
    <property type="match status" value="1"/>
</dbReference>
<comment type="similarity">
    <text evidence="1">Belongs to the sigma-70 factor family. ECF subfamily.</text>
</comment>
<dbReference type="NCBIfam" id="TIGR02937">
    <property type="entry name" value="sigma70-ECF"/>
    <property type="match status" value="1"/>
</dbReference>
<dbReference type="InterPro" id="IPR013249">
    <property type="entry name" value="RNA_pol_sigma70_r4_t2"/>
</dbReference>
<proteinExistence type="inferred from homology"/>
<keyword evidence="4" id="KW-0804">Transcription</keyword>
<evidence type="ECO:0000313" key="7">
    <source>
        <dbReference type="EMBL" id="BBL78732.1"/>
    </source>
</evidence>
<dbReference type="InterPro" id="IPR036388">
    <property type="entry name" value="WH-like_DNA-bd_sf"/>
</dbReference>
<dbReference type="Pfam" id="PF04542">
    <property type="entry name" value="Sigma70_r2"/>
    <property type="match status" value="1"/>
</dbReference>
<keyword evidence="7" id="KW-0240">DNA-directed RNA polymerase</keyword>
<dbReference type="GO" id="GO:0006352">
    <property type="term" value="P:DNA-templated transcription initiation"/>
    <property type="evidence" value="ECO:0007669"/>
    <property type="project" value="InterPro"/>
</dbReference>
<evidence type="ECO:0000256" key="4">
    <source>
        <dbReference type="ARBA" id="ARBA00023163"/>
    </source>
</evidence>
<evidence type="ECO:0000313" key="8">
    <source>
        <dbReference type="Proteomes" id="UP000318065"/>
    </source>
</evidence>
<dbReference type="OrthoDB" id="9780326at2"/>
<evidence type="ECO:0000256" key="1">
    <source>
        <dbReference type="ARBA" id="ARBA00010641"/>
    </source>
</evidence>
<dbReference type="SUPFAM" id="SSF88946">
    <property type="entry name" value="Sigma2 domain of RNA polymerase sigma factors"/>
    <property type="match status" value="1"/>
</dbReference>
<dbReference type="Proteomes" id="UP000318065">
    <property type="component" value="Chromosome"/>
</dbReference>
<dbReference type="InterPro" id="IPR013325">
    <property type="entry name" value="RNA_pol_sigma_r2"/>
</dbReference>
<gene>
    <name evidence="7" type="ORF">RxyAA322_05860</name>
</gene>
<sequence>MRERTNEEWLAALRGPEREEAVADLRALIVRGLKAAFGGRVRGLETTTEDFAQDALIRVLGNLDSFRGESRFTTWAQKVAIRVAYTELRRRRWQDVSLQEIAEPATLADRTPTPERETARKTMVETLQHFISEELTERQRAALVAVMFEEMPLEEVARRMETNRNALYKLLHDARKKLKKRIEAEGLSPRDVLEALGEE</sequence>
<evidence type="ECO:0000256" key="3">
    <source>
        <dbReference type="ARBA" id="ARBA00023082"/>
    </source>
</evidence>
<dbReference type="InterPro" id="IPR013324">
    <property type="entry name" value="RNA_pol_sigma_r3/r4-like"/>
</dbReference>
<dbReference type="AlphaFoldDB" id="A0A510HFJ7"/>
<organism evidence="7 8">
    <name type="scientific">Rubrobacter xylanophilus</name>
    <dbReference type="NCBI Taxonomy" id="49319"/>
    <lineage>
        <taxon>Bacteria</taxon>
        <taxon>Bacillati</taxon>
        <taxon>Actinomycetota</taxon>
        <taxon>Rubrobacteria</taxon>
        <taxon>Rubrobacterales</taxon>
        <taxon>Rubrobacteraceae</taxon>
        <taxon>Rubrobacter</taxon>
    </lineage>
</organism>
<keyword evidence="3" id="KW-0731">Sigma factor</keyword>
<dbReference type="GO" id="GO:0003677">
    <property type="term" value="F:DNA binding"/>
    <property type="evidence" value="ECO:0007669"/>
    <property type="project" value="InterPro"/>
</dbReference>
<dbReference type="InterPro" id="IPR007627">
    <property type="entry name" value="RNA_pol_sigma70_r2"/>
</dbReference>
<dbReference type="Pfam" id="PF08281">
    <property type="entry name" value="Sigma70_r4_2"/>
    <property type="match status" value="1"/>
</dbReference>
<dbReference type="SUPFAM" id="SSF88659">
    <property type="entry name" value="Sigma3 and sigma4 domains of RNA polymerase sigma factors"/>
    <property type="match status" value="1"/>
</dbReference>
<dbReference type="InterPro" id="IPR039425">
    <property type="entry name" value="RNA_pol_sigma-70-like"/>
</dbReference>
<dbReference type="RefSeq" id="WP_143526839.1">
    <property type="nucleotide sequence ID" value="NZ_AP019791.1"/>
</dbReference>
<keyword evidence="8" id="KW-1185">Reference proteome</keyword>
<dbReference type="GO" id="GO:0016987">
    <property type="term" value="F:sigma factor activity"/>
    <property type="evidence" value="ECO:0007669"/>
    <property type="project" value="UniProtKB-KW"/>
</dbReference>
<reference evidence="7" key="1">
    <citation type="journal article" date="2019" name="Microbiol. Resour. Announc.">
        <title>Complete Genome Sequence of Rubrobacter xylanophilus Strain AA3-22, Isolated from Arima Onsen in Japan.</title>
        <authorList>
            <person name="Tomariguchi N."/>
            <person name="Miyazaki K."/>
        </authorList>
    </citation>
    <scope>NUCLEOTIDE SEQUENCE [LARGE SCALE GENOMIC DNA]</scope>
    <source>
        <strain evidence="7">AA3-22</strain>
    </source>
</reference>
<dbReference type="PANTHER" id="PTHR43133">
    <property type="entry name" value="RNA POLYMERASE ECF-TYPE SIGMA FACTO"/>
    <property type="match status" value="1"/>
</dbReference>
<evidence type="ECO:0000256" key="2">
    <source>
        <dbReference type="ARBA" id="ARBA00023015"/>
    </source>
</evidence>
<evidence type="ECO:0000259" key="5">
    <source>
        <dbReference type="Pfam" id="PF04542"/>
    </source>
</evidence>
<dbReference type="Gene3D" id="1.10.10.10">
    <property type="entry name" value="Winged helix-like DNA-binding domain superfamily/Winged helix DNA-binding domain"/>
    <property type="match status" value="1"/>
</dbReference>
<dbReference type="Gene3D" id="1.10.1740.10">
    <property type="match status" value="1"/>
</dbReference>
<feature type="domain" description="RNA polymerase sigma-70 region 2" evidence="5">
    <location>
        <begin position="40"/>
        <end position="93"/>
    </location>
</feature>
<keyword evidence="2" id="KW-0805">Transcription regulation</keyword>
<accession>A0A510HFJ7</accession>
<dbReference type="InterPro" id="IPR014284">
    <property type="entry name" value="RNA_pol_sigma-70_dom"/>
</dbReference>
<name>A0A510HFJ7_9ACTN</name>
<dbReference type="GO" id="GO:0000428">
    <property type="term" value="C:DNA-directed RNA polymerase complex"/>
    <property type="evidence" value="ECO:0007669"/>
    <property type="project" value="UniProtKB-KW"/>
</dbReference>